<sequence length="120" mass="12172">MLSSATALGWLLAANPALAQPAADHSAHATQAAAPSAAPIAAPSADLTEGIITRVDARSGKLTVRHGEITNLGMPPMTMVFALKDPVQAQSLQPGAKVAFRAEDTGGGSLLITHIETAPQ</sequence>
<name>A0ABR8S5X5_9BURK</name>
<feature type="chain" id="PRO_5045243333" evidence="1">
    <location>
        <begin position="20"/>
        <end position="120"/>
    </location>
</feature>
<dbReference type="EMBL" id="JACSQK010000001">
    <property type="protein sequence ID" value="MBD7958872.1"/>
    <property type="molecule type" value="Genomic_DNA"/>
</dbReference>
<evidence type="ECO:0000313" key="3">
    <source>
        <dbReference type="Proteomes" id="UP000634919"/>
    </source>
</evidence>
<gene>
    <name evidence="2" type="ORF">H9646_00080</name>
</gene>
<keyword evidence="1" id="KW-0732">Signal</keyword>
<organism evidence="2 3">
    <name type="scientific">Comamonas avium</name>
    <dbReference type="NCBI Taxonomy" id="2762231"/>
    <lineage>
        <taxon>Bacteria</taxon>
        <taxon>Pseudomonadati</taxon>
        <taxon>Pseudomonadota</taxon>
        <taxon>Betaproteobacteria</taxon>
        <taxon>Burkholderiales</taxon>
        <taxon>Comamonadaceae</taxon>
        <taxon>Comamonas</taxon>
    </lineage>
</organism>
<dbReference type="Pfam" id="PF11604">
    <property type="entry name" value="CusF_Ec"/>
    <property type="match status" value="1"/>
</dbReference>
<feature type="signal peptide" evidence="1">
    <location>
        <begin position="1"/>
        <end position="19"/>
    </location>
</feature>
<dbReference type="Proteomes" id="UP000634919">
    <property type="component" value="Unassembled WGS sequence"/>
</dbReference>
<proteinExistence type="predicted"/>
<dbReference type="InterPro" id="IPR021647">
    <property type="entry name" value="CusF_Ec"/>
</dbReference>
<comment type="caution">
    <text evidence="2">The sequence shown here is derived from an EMBL/GenBank/DDBJ whole genome shotgun (WGS) entry which is preliminary data.</text>
</comment>
<evidence type="ECO:0000313" key="2">
    <source>
        <dbReference type="EMBL" id="MBD7958872.1"/>
    </source>
</evidence>
<dbReference type="Gene3D" id="2.40.50.320">
    <property type="entry name" value="Copper binding periplasmic protein CusF"/>
    <property type="match status" value="1"/>
</dbReference>
<keyword evidence="3" id="KW-1185">Reference proteome</keyword>
<protein>
    <submittedName>
        <fullName evidence="2">Copper-binding protein</fullName>
    </submittedName>
</protein>
<accession>A0ABR8S5X5</accession>
<reference evidence="2 3" key="1">
    <citation type="submission" date="2020-08" db="EMBL/GenBank/DDBJ databases">
        <title>A Genomic Blueprint of the Chicken Gut Microbiome.</title>
        <authorList>
            <person name="Gilroy R."/>
            <person name="Ravi A."/>
            <person name="Getino M."/>
            <person name="Pursley I."/>
            <person name="Horton D.L."/>
            <person name="Alikhan N.-F."/>
            <person name="Baker D."/>
            <person name="Gharbi K."/>
            <person name="Hall N."/>
            <person name="Watson M."/>
            <person name="Adriaenssens E.M."/>
            <person name="Foster-Nyarko E."/>
            <person name="Jarju S."/>
            <person name="Secka A."/>
            <person name="Antonio M."/>
            <person name="Oren A."/>
            <person name="Chaudhuri R."/>
            <person name="La Ragione R.M."/>
            <person name="Hildebrand F."/>
            <person name="Pallen M.J."/>
        </authorList>
    </citation>
    <scope>NUCLEOTIDE SEQUENCE [LARGE SCALE GENOMIC DNA]</scope>
    <source>
        <strain evidence="2 3">Sa2CVA6</strain>
    </source>
</reference>
<evidence type="ECO:0000256" key="1">
    <source>
        <dbReference type="SAM" id="SignalP"/>
    </source>
</evidence>
<dbReference type="InterPro" id="IPR042230">
    <property type="entry name" value="CusF_sf"/>
</dbReference>